<dbReference type="InterPro" id="IPR003344">
    <property type="entry name" value="Big_1_dom"/>
</dbReference>
<dbReference type="PROSITE" id="PS51127">
    <property type="entry name" value="BIG1"/>
    <property type="match status" value="1"/>
</dbReference>
<proteinExistence type="inferred from homology"/>
<dbReference type="Gene3D" id="2.60.40.10">
    <property type="entry name" value="Immunoglobulins"/>
    <property type="match status" value="2"/>
</dbReference>
<gene>
    <name evidence="3" type="ORF">QEG54_005447</name>
</gene>
<protein>
    <submittedName>
        <fullName evidence="3">Ig-like domain-containing protein</fullName>
    </submittedName>
</protein>
<reference evidence="3" key="1">
    <citation type="submission" date="2024-02" db="EMBL/GenBank/DDBJ databases">
        <authorList>
            <consortium name="Clinical and Environmental Microbiology Branch: Whole genome sequencing antimicrobial resistance pathogens in the healthcare setting"/>
        </authorList>
    </citation>
    <scope>NUCLEOTIDE SEQUENCE</scope>
    <source>
        <strain evidence="3">2021DK-00143</strain>
    </source>
</reference>
<comment type="similarity">
    <text evidence="1">Belongs to the intimin/invasin family.</text>
</comment>
<accession>A0AAI9GM84</accession>
<evidence type="ECO:0000256" key="1">
    <source>
        <dbReference type="ARBA" id="ARBA00010116"/>
    </source>
</evidence>
<dbReference type="AlphaFoldDB" id="A0AAI9GM84"/>
<dbReference type="InterPro" id="IPR008964">
    <property type="entry name" value="Invasin/intimin_cell_adhesion"/>
</dbReference>
<dbReference type="InterPro" id="IPR013783">
    <property type="entry name" value="Ig-like_fold"/>
</dbReference>
<dbReference type="SUPFAM" id="SSF49373">
    <property type="entry name" value="Invasin/intimin cell-adhesion fragments"/>
    <property type="match status" value="1"/>
</dbReference>
<evidence type="ECO:0000259" key="2">
    <source>
        <dbReference type="PROSITE" id="PS51127"/>
    </source>
</evidence>
<dbReference type="Pfam" id="PF02369">
    <property type="entry name" value="Big_1"/>
    <property type="match status" value="1"/>
</dbReference>
<feature type="domain" description="Big-1" evidence="2">
    <location>
        <begin position="238"/>
        <end position="328"/>
    </location>
</feature>
<sequence length="666" mass="71329">MSSKDLSLSPPRIPAADDGVIDKNDISSSSIIAIIGYSGRRLGDFIKLYIDNNEVGSAVAPDDITLPVIIPIKSALLTDGSHSVGYDATDPAGNTRFSEDLNVYVDRLHDVEKLTPPSVIGGDDGCLSQSEITSADGAVIRIHPSVRLNNFRGDILHLFWKAFDAAGLPLTSASRQWSYAIDETLASEGATFFITLDIVNQALNGRVSVYFYIQTGAERLYSDARMVAIGNCESGRYTIALVSNKSEVMANDADFATLTATVIDSDSKPVLAQHVHWSSDLNTLNRDDTFTSADGTTNNTLKGKLPGLTAVTATIENGDAAALNINFVSGGNMLPAPVFLQATDSEIRQADIIADGGVRVRVAYEGMSTADSITLFFSGQDSSGSTVNGTADEQTHILTAADVARRAIDFVIAEEKAVRVRNGGQLSAFYRVVNGAQTRFSGTAKAQLIVEAAENLLGFFATAAPVYDRDHLGISSYNYAKVVGQPGIRVSISCSSNAVVVESNSPTWDSQLDDRGILYFRVRAAEAATATINIYQKEHPANSFTGTMQFNNYYVGENAIYAYGYTTGAVADNYMPCSLYFVGTDDITELRLWLPENNAEIVGFDNPAIIPLNTFGAVAVDIISSFAGNVPVQISAPQSPESHMRIELEFLAADFAGCMSGKCKTI</sequence>
<organism evidence="3">
    <name type="scientific">Pluralibacter gergoviae</name>
    <name type="common">Enterobacter gergoviae</name>
    <dbReference type="NCBI Taxonomy" id="61647"/>
    <lineage>
        <taxon>Bacteria</taxon>
        <taxon>Pseudomonadati</taxon>
        <taxon>Pseudomonadota</taxon>
        <taxon>Gammaproteobacteria</taxon>
        <taxon>Enterobacterales</taxon>
        <taxon>Enterobacteriaceae</taxon>
        <taxon>Pluralibacter</taxon>
    </lineage>
</organism>
<name>A0AAI9GM84_PLUGE</name>
<evidence type="ECO:0000313" key="3">
    <source>
        <dbReference type="EMBL" id="EML1474602.1"/>
    </source>
</evidence>
<dbReference type="EMBL" id="ABLOKC030000062">
    <property type="protein sequence ID" value="EML1474602.1"/>
    <property type="molecule type" value="Genomic_DNA"/>
</dbReference>
<comment type="caution">
    <text evidence="3">The sequence shown here is derived from an EMBL/GenBank/DDBJ whole genome shotgun (WGS) entry which is preliminary data.</text>
</comment>